<evidence type="ECO:0000256" key="4">
    <source>
        <dbReference type="RuleBase" id="RU003704"/>
    </source>
</evidence>
<dbReference type="EMBL" id="JAZGQL010000027">
    <property type="protein sequence ID" value="MEE6310519.1"/>
    <property type="molecule type" value="Genomic_DNA"/>
</dbReference>
<evidence type="ECO:0000313" key="9">
    <source>
        <dbReference type="Proteomes" id="UP001339911"/>
    </source>
</evidence>
<evidence type="ECO:0000256" key="3">
    <source>
        <dbReference type="ARBA" id="ARBA00022777"/>
    </source>
</evidence>
<comment type="caution">
    <text evidence="8">The sequence shown here is derived from an EMBL/GenBank/DDBJ whole genome shotgun (WGS) entry which is preliminary data.</text>
</comment>
<evidence type="ECO:0000313" key="8">
    <source>
        <dbReference type="EMBL" id="MEE6310519.1"/>
    </source>
</evidence>
<feature type="domain" description="Carbohydrate kinase PfkB" evidence="6">
    <location>
        <begin position="6"/>
        <end position="298"/>
    </location>
</feature>
<evidence type="ECO:0000313" key="7">
    <source>
        <dbReference type="EMBL" id="MEE6308076.1"/>
    </source>
</evidence>
<evidence type="ECO:0000256" key="2">
    <source>
        <dbReference type="ARBA" id="ARBA00022679"/>
    </source>
</evidence>
<accession>A0ABU7SKP7</accession>
<dbReference type="SUPFAM" id="SSF53613">
    <property type="entry name" value="Ribokinase-like"/>
    <property type="match status" value="1"/>
</dbReference>
<dbReference type="EMBL" id="JAZGQL010000008">
    <property type="protein sequence ID" value="MEE6308076.1"/>
    <property type="molecule type" value="Genomic_DNA"/>
</dbReference>
<name>A0ABU7SKP7_9ACTN</name>
<evidence type="ECO:0000256" key="1">
    <source>
        <dbReference type="ARBA" id="ARBA00010688"/>
    </source>
</evidence>
<dbReference type="Gene3D" id="3.40.1190.20">
    <property type="match status" value="1"/>
</dbReference>
<organism evidence="8 9">
    <name type="scientific">Plantactinospora veratri</name>
    <dbReference type="NCBI Taxonomy" id="1436122"/>
    <lineage>
        <taxon>Bacteria</taxon>
        <taxon>Bacillati</taxon>
        <taxon>Actinomycetota</taxon>
        <taxon>Actinomycetes</taxon>
        <taxon>Micromonosporales</taxon>
        <taxon>Micromonosporaceae</taxon>
        <taxon>Plantactinospora</taxon>
    </lineage>
</organism>
<dbReference type="PANTHER" id="PTHR10584:SF166">
    <property type="entry name" value="RIBOKINASE"/>
    <property type="match status" value="1"/>
</dbReference>
<evidence type="ECO:0000256" key="5">
    <source>
        <dbReference type="SAM" id="MobiDB-lite"/>
    </source>
</evidence>
<feature type="region of interest" description="Disordered" evidence="5">
    <location>
        <begin position="289"/>
        <end position="326"/>
    </location>
</feature>
<dbReference type="PROSITE" id="PS00584">
    <property type="entry name" value="PFKB_KINASES_2"/>
    <property type="match status" value="1"/>
</dbReference>
<dbReference type="InterPro" id="IPR002173">
    <property type="entry name" value="Carboh/pur_kinase_PfkB_CS"/>
</dbReference>
<reference evidence="8 9" key="1">
    <citation type="submission" date="2024-01" db="EMBL/GenBank/DDBJ databases">
        <title>Genome insights into Plantactinospora veratri sp. nov.</title>
        <authorList>
            <person name="Wang L."/>
        </authorList>
    </citation>
    <scope>NUCLEOTIDE SEQUENCE [LARGE SCALE GENOMIC DNA]</scope>
    <source>
        <strain evidence="8 9">NEAU-FHS4</strain>
    </source>
</reference>
<dbReference type="Proteomes" id="UP001339911">
    <property type="component" value="Unassembled WGS sequence"/>
</dbReference>
<dbReference type="InterPro" id="IPR002139">
    <property type="entry name" value="Ribo/fructo_kinase"/>
</dbReference>
<gene>
    <name evidence="7" type="ORF">V1634_14700</name>
    <name evidence="8" type="ORF">V1634_27135</name>
</gene>
<dbReference type="PRINTS" id="PR00990">
    <property type="entry name" value="RIBOKINASE"/>
</dbReference>
<proteinExistence type="inferred from homology"/>
<sequence>MSAIPQVLVVGQLARDLVLVVDRMPPAGNAADVRCRRELLGGKGANQAVALAQLGARPILLAVAGDDRVGDDLLAQARRDGVDVSQVRRRVGARTGLIVEALDADGGWRYLQHLPDEMLLTEADVLAATEAFAADAVLVQLQQPPQTALAAARLAREAGRLLVLDGAPADDRHRRPLLAAADVLRADDRETGLLTGVSADDPAQVRAAAEQLLHAGPGLVVLGLGPAGNLFVWADRRWGQGHLLVPLTEERVVDTTGAGDALTAALTVALLRGDPPPDAARYAVAAAGASVGHPGGRPALDGSTLRKRLAGLDPEPGEDSRIGGPA</sequence>
<dbReference type="GO" id="GO:0016301">
    <property type="term" value="F:kinase activity"/>
    <property type="evidence" value="ECO:0007669"/>
    <property type="project" value="UniProtKB-KW"/>
</dbReference>
<comment type="similarity">
    <text evidence="1 4">Belongs to the carbohydrate kinase PfkB family.</text>
</comment>
<keyword evidence="9" id="KW-1185">Reference proteome</keyword>
<keyword evidence="2 4" id="KW-0808">Transferase</keyword>
<dbReference type="RefSeq" id="WP_331208346.1">
    <property type="nucleotide sequence ID" value="NZ_JAZGQL010000008.1"/>
</dbReference>
<dbReference type="InterPro" id="IPR029056">
    <property type="entry name" value="Ribokinase-like"/>
</dbReference>
<dbReference type="InterPro" id="IPR011611">
    <property type="entry name" value="PfkB_dom"/>
</dbReference>
<dbReference type="PANTHER" id="PTHR10584">
    <property type="entry name" value="SUGAR KINASE"/>
    <property type="match status" value="1"/>
</dbReference>
<dbReference type="PROSITE" id="PS00583">
    <property type="entry name" value="PFKB_KINASES_1"/>
    <property type="match status" value="1"/>
</dbReference>
<protein>
    <submittedName>
        <fullName evidence="8">PfkB family carbohydrate kinase</fullName>
    </submittedName>
</protein>
<keyword evidence="3 4" id="KW-0418">Kinase</keyword>
<evidence type="ECO:0000259" key="6">
    <source>
        <dbReference type="Pfam" id="PF00294"/>
    </source>
</evidence>
<dbReference type="Pfam" id="PF00294">
    <property type="entry name" value="PfkB"/>
    <property type="match status" value="1"/>
</dbReference>